<keyword evidence="1" id="KW-0472">Membrane</keyword>
<evidence type="ECO:0000313" key="3">
    <source>
        <dbReference type="Proteomes" id="UP000799424"/>
    </source>
</evidence>
<sequence>MNVQPDTAQRLLCVRLEYAGSPHQFRRLAAHLDHNATRFAHTTLPTHPWGINTQHGQRSIGRPLLPLQECCRSGDHHELRRYWLFLRMGCLLHLFALPFPLPFPTQAPALRIARLRTAGPCCTPSTINIHCPRSWRECTRSDASQGFTRLSRYPPSL</sequence>
<evidence type="ECO:0000313" key="2">
    <source>
        <dbReference type="EMBL" id="KAF2821044.1"/>
    </source>
</evidence>
<dbReference type="AlphaFoldDB" id="A0A6A6ZL22"/>
<name>A0A6A6ZL22_9PLEO</name>
<dbReference type="EMBL" id="MU006238">
    <property type="protein sequence ID" value="KAF2821044.1"/>
    <property type="molecule type" value="Genomic_DNA"/>
</dbReference>
<evidence type="ECO:0000256" key="1">
    <source>
        <dbReference type="SAM" id="Phobius"/>
    </source>
</evidence>
<feature type="transmembrane region" description="Helical" evidence="1">
    <location>
        <begin position="82"/>
        <end position="101"/>
    </location>
</feature>
<gene>
    <name evidence="2" type="ORF">CC86DRAFT_107796</name>
</gene>
<reference evidence="2" key="1">
    <citation type="journal article" date="2020" name="Stud. Mycol.">
        <title>101 Dothideomycetes genomes: a test case for predicting lifestyles and emergence of pathogens.</title>
        <authorList>
            <person name="Haridas S."/>
            <person name="Albert R."/>
            <person name="Binder M."/>
            <person name="Bloem J."/>
            <person name="Labutti K."/>
            <person name="Salamov A."/>
            <person name="Andreopoulos B."/>
            <person name="Baker S."/>
            <person name="Barry K."/>
            <person name="Bills G."/>
            <person name="Bluhm B."/>
            <person name="Cannon C."/>
            <person name="Castanera R."/>
            <person name="Culley D."/>
            <person name="Daum C."/>
            <person name="Ezra D."/>
            <person name="Gonzalez J."/>
            <person name="Henrissat B."/>
            <person name="Kuo A."/>
            <person name="Liang C."/>
            <person name="Lipzen A."/>
            <person name="Lutzoni F."/>
            <person name="Magnuson J."/>
            <person name="Mondo S."/>
            <person name="Nolan M."/>
            <person name="Ohm R."/>
            <person name="Pangilinan J."/>
            <person name="Park H.-J."/>
            <person name="Ramirez L."/>
            <person name="Alfaro M."/>
            <person name="Sun H."/>
            <person name="Tritt A."/>
            <person name="Yoshinaga Y."/>
            <person name="Zwiers L.-H."/>
            <person name="Turgeon B."/>
            <person name="Goodwin S."/>
            <person name="Spatafora J."/>
            <person name="Crous P."/>
            <person name="Grigoriev I."/>
        </authorList>
    </citation>
    <scope>NUCLEOTIDE SEQUENCE</scope>
    <source>
        <strain evidence="2">CBS 113818</strain>
    </source>
</reference>
<protein>
    <submittedName>
        <fullName evidence="2">Uncharacterized protein</fullName>
    </submittedName>
</protein>
<keyword evidence="1" id="KW-1133">Transmembrane helix</keyword>
<accession>A0A6A6ZL22</accession>
<keyword evidence="1" id="KW-0812">Transmembrane</keyword>
<organism evidence="2 3">
    <name type="scientific">Ophiobolus disseminans</name>
    <dbReference type="NCBI Taxonomy" id="1469910"/>
    <lineage>
        <taxon>Eukaryota</taxon>
        <taxon>Fungi</taxon>
        <taxon>Dikarya</taxon>
        <taxon>Ascomycota</taxon>
        <taxon>Pezizomycotina</taxon>
        <taxon>Dothideomycetes</taxon>
        <taxon>Pleosporomycetidae</taxon>
        <taxon>Pleosporales</taxon>
        <taxon>Pleosporineae</taxon>
        <taxon>Phaeosphaeriaceae</taxon>
        <taxon>Ophiobolus</taxon>
    </lineage>
</organism>
<proteinExistence type="predicted"/>
<keyword evidence="3" id="KW-1185">Reference proteome</keyword>
<dbReference type="Proteomes" id="UP000799424">
    <property type="component" value="Unassembled WGS sequence"/>
</dbReference>